<dbReference type="Proteomes" id="UP001373714">
    <property type="component" value="Unassembled WGS sequence"/>
</dbReference>
<keyword evidence="1" id="KW-0479">Metal-binding</keyword>
<dbReference type="PROSITE" id="PS01360">
    <property type="entry name" value="ZF_MYND_1"/>
    <property type="match status" value="1"/>
</dbReference>
<dbReference type="PANTHER" id="PTHR10237">
    <property type="entry name" value="DEFORMED EPIDERMAL AUTOREGULATORY FACTOR 1 HOMOLOG SUPPRESSIN"/>
    <property type="match status" value="1"/>
</dbReference>
<protein>
    <recommendedName>
        <fullName evidence="5">MYND-type domain-containing protein</fullName>
    </recommendedName>
</protein>
<gene>
    <name evidence="6" type="ORF">TWF730_004987</name>
</gene>
<keyword evidence="7" id="KW-1185">Reference proteome</keyword>
<dbReference type="Pfam" id="PF01753">
    <property type="entry name" value="zf-MYND"/>
    <property type="match status" value="1"/>
</dbReference>
<dbReference type="EMBL" id="JAVHNS010000002">
    <property type="protein sequence ID" value="KAK6361245.1"/>
    <property type="molecule type" value="Genomic_DNA"/>
</dbReference>
<dbReference type="AlphaFoldDB" id="A0AAV9VGW6"/>
<dbReference type="Gene3D" id="6.10.140.2220">
    <property type="match status" value="1"/>
</dbReference>
<comment type="caution">
    <text evidence="6">The sequence shown here is derived from an EMBL/GenBank/DDBJ whole genome shotgun (WGS) entry which is preliminary data.</text>
</comment>
<keyword evidence="3" id="KW-0862">Zinc</keyword>
<dbReference type="GO" id="GO:0008270">
    <property type="term" value="F:zinc ion binding"/>
    <property type="evidence" value="ECO:0007669"/>
    <property type="project" value="UniProtKB-KW"/>
</dbReference>
<accession>A0AAV9VGW6</accession>
<dbReference type="InterPro" id="IPR024119">
    <property type="entry name" value="TF_DEAF-1"/>
</dbReference>
<evidence type="ECO:0000313" key="6">
    <source>
        <dbReference type="EMBL" id="KAK6361245.1"/>
    </source>
</evidence>
<reference evidence="6 7" key="1">
    <citation type="submission" date="2019-10" db="EMBL/GenBank/DDBJ databases">
        <authorList>
            <person name="Palmer J.M."/>
        </authorList>
    </citation>
    <scope>NUCLEOTIDE SEQUENCE [LARGE SCALE GENOMIC DNA]</scope>
    <source>
        <strain evidence="6 7">TWF730</strain>
    </source>
</reference>
<organism evidence="6 7">
    <name type="scientific">Orbilia blumenaviensis</name>
    <dbReference type="NCBI Taxonomy" id="1796055"/>
    <lineage>
        <taxon>Eukaryota</taxon>
        <taxon>Fungi</taxon>
        <taxon>Dikarya</taxon>
        <taxon>Ascomycota</taxon>
        <taxon>Pezizomycotina</taxon>
        <taxon>Orbiliomycetes</taxon>
        <taxon>Orbiliales</taxon>
        <taxon>Orbiliaceae</taxon>
        <taxon>Orbilia</taxon>
    </lineage>
</organism>
<sequence>MAQEIPSYGNEGFRASKYQPEDSCVMCNKHPANTCNQCRSIWYCSKACQEKDWPSHKLLCKLFANQEPRPSEFHRRAIFFPVDEDKPRMIWLLCERNEDEERGPWESTNAKSYIGDVSKGTSRIDYNPITRRRLGSGFRAWMRREGYSIAMIYRDAFGIDGSAINRSILRSVSRSNEAPAIAWSGPLVAVRELQANWSLHPVHEDVDLGDFRHIVDFFITYYR</sequence>
<dbReference type="PANTHER" id="PTHR10237:SF14">
    <property type="entry name" value="MYND-TYPE DOMAIN-CONTAINING PROTEIN"/>
    <property type="match status" value="1"/>
</dbReference>
<evidence type="ECO:0000259" key="5">
    <source>
        <dbReference type="PROSITE" id="PS50865"/>
    </source>
</evidence>
<dbReference type="SUPFAM" id="SSF144232">
    <property type="entry name" value="HIT/MYND zinc finger-like"/>
    <property type="match status" value="1"/>
</dbReference>
<evidence type="ECO:0000256" key="4">
    <source>
        <dbReference type="PROSITE-ProRule" id="PRU00134"/>
    </source>
</evidence>
<feature type="domain" description="MYND-type" evidence="5">
    <location>
        <begin position="24"/>
        <end position="60"/>
    </location>
</feature>
<proteinExistence type="predicted"/>
<keyword evidence="2 4" id="KW-0863">Zinc-finger</keyword>
<evidence type="ECO:0000256" key="3">
    <source>
        <dbReference type="ARBA" id="ARBA00022833"/>
    </source>
</evidence>
<dbReference type="PROSITE" id="PS50865">
    <property type="entry name" value="ZF_MYND_2"/>
    <property type="match status" value="1"/>
</dbReference>
<dbReference type="InterPro" id="IPR002893">
    <property type="entry name" value="Znf_MYND"/>
</dbReference>
<evidence type="ECO:0000256" key="1">
    <source>
        <dbReference type="ARBA" id="ARBA00022723"/>
    </source>
</evidence>
<evidence type="ECO:0000256" key="2">
    <source>
        <dbReference type="ARBA" id="ARBA00022771"/>
    </source>
</evidence>
<name>A0AAV9VGW6_9PEZI</name>
<dbReference type="GO" id="GO:0000981">
    <property type="term" value="F:DNA-binding transcription factor activity, RNA polymerase II-specific"/>
    <property type="evidence" value="ECO:0007669"/>
    <property type="project" value="TreeGrafter"/>
</dbReference>
<dbReference type="GO" id="GO:0005634">
    <property type="term" value="C:nucleus"/>
    <property type="evidence" value="ECO:0007669"/>
    <property type="project" value="TreeGrafter"/>
</dbReference>
<evidence type="ECO:0000313" key="7">
    <source>
        <dbReference type="Proteomes" id="UP001373714"/>
    </source>
</evidence>